<dbReference type="GO" id="GO:0005886">
    <property type="term" value="C:plasma membrane"/>
    <property type="evidence" value="ECO:0007669"/>
    <property type="project" value="UniProtKB-SubCell"/>
</dbReference>
<dbReference type="OrthoDB" id="5244012at2"/>
<evidence type="ECO:0000256" key="6">
    <source>
        <dbReference type="RuleBase" id="RU363032"/>
    </source>
</evidence>
<feature type="transmembrane region" description="Helical" evidence="6">
    <location>
        <begin position="97"/>
        <end position="119"/>
    </location>
</feature>
<dbReference type="SUPFAM" id="SSF161098">
    <property type="entry name" value="MetI-like"/>
    <property type="match status" value="1"/>
</dbReference>
<comment type="subcellular location">
    <subcellularLocation>
        <location evidence="6">Cell membrane</location>
        <topology evidence="6">Multi-pass membrane protein</topology>
    </subcellularLocation>
    <subcellularLocation>
        <location evidence="1">Membrane</location>
        <topology evidence="1">Multi-pass membrane protein</topology>
    </subcellularLocation>
</comment>
<dbReference type="RefSeq" id="WP_123388802.1">
    <property type="nucleotide sequence ID" value="NZ_RKHO01000001.1"/>
</dbReference>
<dbReference type="Pfam" id="PF00528">
    <property type="entry name" value="BPD_transp_1"/>
    <property type="match status" value="1"/>
</dbReference>
<evidence type="ECO:0000256" key="4">
    <source>
        <dbReference type="ARBA" id="ARBA00022989"/>
    </source>
</evidence>
<dbReference type="InterPro" id="IPR000515">
    <property type="entry name" value="MetI-like"/>
</dbReference>
<feature type="transmembrane region" description="Helical" evidence="6">
    <location>
        <begin position="166"/>
        <end position="186"/>
    </location>
</feature>
<dbReference type="PANTHER" id="PTHR30177:SF33">
    <property type="entry name" value="POSSIBLE OSMOPROTECTANT (GLYCINE BETAINE_CARNITINE_CHOLINE_L-PROLINE) TRANSPORT INTEGRAL MEMBRANE PROTEIN ABC TRANSPORTER PROZ"/>
    <property type="match status" value="1"/>
</dbReference>
<evidence type="ECO:0000256" key="3">
    <source>
        <dbReference type="ARBA" id="ARBA00022692"/>
    </source>
</evidence>
<feature type="domain" description="ABC transmembrane type-1" evidence="7">
    <location>
        <begin position="28"/>
        <end position="215"/>
    </location>
</feature>
<dbReference type="EMBL" id="RKHO01000001">
    <property type="protein sequence ID" value="ROR89447.1"/>
    <property type="molecule type" value="Genomic_DNA"/>
</dbReference>
<evidence type="ECO:0000259" key="7">
    <source>
        <dbReference type="PROSITE" id="PS50928"/>
    </source>
</evidence>
<feature type="transmembrane region" description="Helical" evidence="6">
    <location>
        <begin position="61"/>
        <end position="85"/>
    </location>
</feature>
<dbReference type="PROSITE" id="PS50928">
    <property type="entry name" value="ABC_TM1"/>
    <property type="match status" value="1"/>
</dbReference>
<evidence type="ECO:0000256" key="1">
    <source>
        <dbReference type="ARBA" id="ARBA00004141"/>
    </source>
</evidence>
<dbReference type="GO" id="GO:0055085">
    <property type="term" value="P:transmembrane transport"/>
    <property type="evidence" value="ECO:0007669"/>
    <property type="project" value="InterPro"/>
</dbReference>
<evidence type="ECO:0000256" key="5">
    <source>
        <dbReference type="ARBA" id="ARBA00023136"/>
    </source>
</evidence>
<name>A0A3N2CPK6_9ACTN</name>
<dbReference type="PANTHER" id="PTHR30177">
    <property type="entry name" value="GLYCINE BETAINE/L-PROLINE TRANSPORT SYSTEM PERMEASE PROTEIN PROW"/>
    <property type="match status" value="1"/>
</dbReference>
<comment type="similarity">
    <text evidence="6">Belongs to the binding-protein-dependent transport system permease family.</text>
</comment>
<organism evidence="8 9">
    <name type="scientific">Nocardioides aurantiacus</name>
    <dbReference type="NCBI Taxonomy" id="86796"/>
    <lineage>
        <taxon>Bacteria</taxon>
        <taxon>Bacillati</taxon>
        <taxon>Actinomycetota</taxon>
        <taxon>Actinomycetes</taxon>
        <taxon>Propionibacteriales</taxon>
        <taxon>Nocardioidaceae</taxon>
        <taxon>Nocardioides</taxon>
    </lineage>
</organism>
<keyword evidence="9" id="KW-1185">Reference proteome</keyword>
<protein>
    <submittedName>
        <fullName evidence="8">Osmoprotectant transport system permease protein</fullName>
    </submittedName>
</protein>
<evidence type="ECO:0000256" key="2">
    <source>
        <dbReference type="ARBA" id="ARBA00022448"/>
    </source>
</evidence>
<keyword evidence="4 6" id="KW-1133">Transmembrane helix</keyword>
<dbReference type="GO" id="GO:0031460">
    <property type="term" value="P:glycine betaine transport"/>
    <property type="evidence" value="ECO:0007669"/>
    <property type="project" value="TreeGrafter"/>
</dbReference>
<dbReference type="CDD" id="cd06261">
    <property type="entry name" value="TM_PBP2"/>
    <property type="match status" value="1"/>
</dbReference>
<keyword evidence="5 6" id="KW-0472">Membrane</keyword>
<feature type="transmembrane region" description="Helical" evidence="6">
    <location>
        <begin position="198"/>
        <end position="218"/>
    </location>
</feature>
<dbReference type="Gene3D" id="1.10.3720.10">
    <property type="entry name" value="MetI-like"/>
    <property type="match status" value="1"/>
</dbReference>
<keyword evidence="2 6" id="KW-0813">Transport</keyword>
<reference evidence="8 9" key="1">
    <citation type="submission" date="2018-11" db="EMBL/GenBank/DDBJ databases">
        <title>Sequencing the genomes of 1000 actinobacteria strains.</title>
        <authorList>
            <person name="Klenk H.-P."/>
        </authorList>
    </citation>
    <scope>NUCLEOTIDE SEQUENCE [LARGE SCALE GENOMIC DNA]</scope>
    <source>
        <strain evidence="8 9">DSM 12652</strain>
    </source>
</reference>
<dbReference type="AlphaFoldDB" id="A0A3N2CPK6"/>
<comment type="caution">
    <text evidence="8">The sequence shown here is derived from an EMBL/GenBank/DDBJ whole genome shotgun (WGS) entry which is preliminary data.</text>
</comment>
<evidence type="ECO:0000313" key="9">
    <source>
        <dbReference type="Proteomes" id="UP000281738"/>
    </source>
</evidence>
<keyword evidence="3 6" id="KW-0812">Transmembrane</keyword>
<dbReference type="InterPro" id="IPR051204">
    <property type="entry name" value="ABC_transp_perm/SBD"/>
</dbReference>
<accession>A0A3N2CPK6</accession>
<proteinExistence type="inferred from homology"/>
<sequence length="259" mass="27332">MIGDTFGWLTDAAHWRSTNFDTGIWDQLLAHIGFCAIALVVAVAIGLPLGLWIGHSGKATWLVTVVNAVRALPTVGVLVLLVVVIAPNFYGRTNAGYLIPTEIVLVLLAVPPILSNAYAGVQNVPPAVRDAAFGMGMTGRQVLARVELPNALPLIFSGFRSATLQVIATATIASYVTLGGLGRFIYDGLAQQDYPQMISGGLLVAALALTTDLLLALVQRYTVSRGLTGRLPRAGRVRTEGADSRSAVLTEELASEGAR</sequence>
<dbReference type="Proteomes" id="UP000281738">
    <property type="component" value="Unassembled WGS sequence"/>
</dbReference>
<gene>
    <name evidence="8" type="ORF">EDD33_0271</name>
</gene>
<feature type="transmembrane region" description="Helical" evidence="6">
    <location>
        <begin position="28"/>
        <end position="54"/>
    </location>
</feature>
<dbReference type="InterPro" id="IPR035906">
    <property type="entry name" value="MetI-like_sf"/>
</dbReference>
<evidence type="ECO:0000313" key="8">
    <source>
        <dbReference type="EMBL" id="ROR89447.1"/>
    </source>
</evidence>